<feature type="region of interest" description="Disordered" evidence="1">
    <location>
        <begin position="1"/>
        <end position="76"/>
    </location>
</feature>
<evidence type="ECO:0000313" key="3">
    <source>
        <dbReference type="EMBL" id="BBY29103.1"/>
    </source>
</evidence>
<keyword evidence="2" id="KW-0472">Membrane</keyword>
<organism evidence="3 4">
    <name type="scientific">Mycolicibacterium sediminis</name>
    <dbReference type="NCBI Taxonomy" id="1286180"/>
    <lineage>
        <taxon>Bacteria</taxon>
        <taxon>Bacillati</taxon>
        <taxon>Actinomycetota</taxon>
        <taxon>Actinomycetes</taxon>
        <taxon>Mycobacteriales</taxon>
        <taxon>Mycobacteriaceae</taxon>
        <taxon>Mycolicibacterium</taxon>
    </lineage>
</organism>
<feature type="transmembrane region" description="Helical" evidence="2">
    <location>
        <begin position="80"/>
        <end position="101"/>
    </location>
</feature>
<sequence length="205" mass="20695">MRDDGTSDSAGGPEGTEPAPQSHSAGSIRWQDAATTRPRPPTVAEARQRDKAQKAREAAELFAEDQRRRQEASSASGRKLMMGSIAVIGLVGAVALGYHVLNDDDEVSATCVRDGTNEVVPEQYCSSGSGGGGGLFIFAGSPYRYYYGGNNGGVGTTARGGTLELPKGATGRTSAGQSISRGGGADSGSVTRGGFGSSSAGGSGS</sequence>
<protein>
    <submittedName>
        <fullName evidence="3">Uncharacterized protein</fullName>
    </submittedName>
</protein>
<dbReference type="Proteomes" id="UP000467193">
    <property type="component" value="Chromosome"/>
</dbReference>
<keyword evidence="2" id="KW-0812">Transmembrane</keyword>
<dbReference type="EMBL" id="AP022588">
    <property type="protein sequence ID" value="BBY29103.1"/>
    <property type="molecule type" value="Genomic_DNA"/>
</dbReference>
<feature type="compositionally biased region" description="Basic and acidic residues" evidence="1">
    <location>
        <begin position="46"/>
        <end position="71"/>
    </location>
</feature>
<keyword evidence="2" id="KW-1133">Transmembrane helix</keyword>
<dbReference type="KEGG" id="msei:MSEDJ_31990"/>
<evidence type="ECO:0000313" key="4">
    <source>
        <dbReference type="Proteomes" id="UP000467193"/>
    </source>
</evidence>
<evidence type="ECO:0000256" key="2">
    <source>
        <dbReference type="SAM" id="Phobius"/>
    </source>
</evidence>
<reference evidence="3 4" key="1">
    <citation type="journal article" date="2019" name="Emerg. Microbes Infect.">
        <title>Comprehensive subspecies identification of 175 nontuberculous mycobacteria species based on 7547 genomic profiles.</title>
        <authorList>
            <person name="Matsumoto Y."/>
            <person name="Kinjo T."/>
            <person name="Motooka D."/>
            <person name="Nabeya D."/>
            <person name="Jung N."/>
            <person name="Uechi K."/>
            <person name="Horii T."/>
            <person name="Iida T."/>
            <person name="Fujita J."/>
            <person name="Nakamura S."/>
        </authorList>
    </citation>
    <scope>NUCLEOTIDE SEQUENCE [LARGE SCALE GENOMIC DNA]</scope>
    <source>
        <strain evidence="3 4">JCM 17899</strain>
    </source>
</reference>
<feature type="region of interest" description="Disordered" evidence="1">
    <location>
        <begin position="163"/>
        <end position="205"/>
    </location>
</feature>
<evidence type="ECO:0000256" key="1">
    <source>
        <dbReference type="SAM" id="MobiDB-lite"/>
    </source>
</evidence>
<gene>
    <name evidence="3" type="ORF">MSEDJ_31990</name>
</gene>
<name>A0A7I7QRU6_9MYCO</name>
<dbReference type="AlphaFoldDB" id="A0A7I7QRU6"/>
<keyword evidence="4" id="KW-1185">Reference proteome</keyword>
<feature type="compositionally biased region" description="Polar residues" evidence="1">
    <location>
        <begin position="171"/>
        <end position="180"/>
    </location>
</feature>
<feature type="compositionally biased region" description="Gly residues" evidence="1">
    <location>
        <begin position="181"/>
        <end position="205"/>
    </location>
</feature>
<accession>A0A7I7QRU6</accession>
<proteinExistence type="predicted"/>